<reference evidence="1 2" key="1">
    <citation type="submission" date="2017-04" db="EMBL/GenBank/DDBJ databases">
        <title>Draft genome sequence of Marssonina coronaria NL1: causal agent of apple blotch.</title>
        <authorList>
            <person name="Cheng Q."/>
        </authorList>
    </citation>
    <scope>NUCLEOTIDE SEQUENCE [LARGE SCALE GENOMIC DNA]</scope>
    <source>
        <strain evidence="1 2">NL1</strain>
    </source>
</reference>
<dbReference type="EMBL" id="MZNU01000207">
    <property type="protein sequence ID" value="OWP02847.1"/>
    <property type="molecule type" value="Genomic_DNA"/>
</dbReference>
<dbReference type="AlphaFoldDB" id="A0A218Z493"/>
<dbReference type="OrthoDB" id="3547043at2759"/>
<proteinExistence type="predicted"/>
<dbReference type="Proteomes" id="UP000242519">
    <property type="component" value="Unassembled WGS sequence"/>
</dbReference>
<evidence type="ECO:0000313" key="2">
    <source>
        <dbReference type="Proteomes" id="UP000242519"/>
    </source>
</evidence>
<evidence type="ECO:0000313" key="1">
    <source>
        <dbReference type="EMBL" id="OWP02847.1"/>
    </source>
</evidence>
<keyword evidence="2" id="KW-1185">Reference proteome</keyword>
<gene>
    <name evidence="1" type="ORF">B2J93_1301</name>
</gene>
<organism evidence="1 2">
    <name type="scientific">Diplocarpon coronariae</name>
    <dbReference type="NCBI Taxonomy" id="2795749"/>
    <lineage>
        <taxon>Eukaryota</taxon>
        <taxon>Fungi</taxon>
        <taxon>Dikarya</taxon>
        <taxon>Ascomycota</taxon>
        <taxon>Pezizomycotina</taxon>
        <taxon>Leotiomycetes</taxon>
        <taxon>Helotiales</taxon>
        <taxon>Drepanopezizaceae</taxon>
        <taxon>Diplocarpon</taxon>
    </lineage>
</organism>
<name>A0A218Z493_9HELO</name>
<dbReference type="InParanoid" id="A0A218Z493"/>
<sequence>MSTTTTNKQSLESLNPTLAEHEIKVIDFAPGTYVRSNTGPRAAGEIVRKRPLGKRILCLVWNPRAKYTRRGKLTLWMMEEAAKSCLEHVWL</sequence>
<accession>A0A218Z493</accession>
<protein>
    <submittedName>
        <fullName evidence="1">NAD-glutamate dehydrogenase</fullName>
    </submittedName>
</protein>
<comment type="caution">
    <text evidence="1">The sequence shown here is derived from an EMBL/GenBank/DDBJ whole genome shotgun (WGS) entry which is preliminary data.</text>
</comment>